<dbReference type="EMBL" id="JAUEPO010000002">
    <property type="protein sequence ID" value="KAK3332170.1"/>
    <property type="molecule type" value="Genomic_DNA"/>
</dbReference>
<keyword evidence="1" id="KW-0732">Signal</keyword>
<protein>
    <recommendedName>
        <fullName evidence="4">Secreted protein</fullName>
    </recommendedName>
</protein>
<evidence type="ECO:0000313" key="2">
    <source>
        <dbReference type="EMBL" id="KAK3332170.1"/>
    </source>
</evidence>
<evidence type="ECO:0000256" key="1">
    <source>
        <dbReference type="SAM" id="SignalP"/>
    </source>
</evidence>
<organism evidence="2 3">
    <name type="scientific">Cercophora scortea</name>
    <dbReference type="NCBI Taxonomy" id="314031"/>
    <lineage>
        <taxon>Eukaryota</taxon>
        <taxon>Fungi</taxon>
        <taxon>Dikarya</taxon>
        <taxon>Ascomycota</taxon>
        <taxon>Pezizomycotina</taxon>
        <taxon>Sordariomycetes</taxon>
        <taxon>Sordariomycetidae</taxon>
        <taxon>Sordariales</taxon>
        <taxon>Lasiosphaeriaceae</taxon>
        <taxon>Cercophora</taxon>
    </lineage>
</organism>
<evidence type="ECO:0008006" key="4">
    <source>
        <dbReference type="Google" id="ProtNLM"/>
    </source>
</evidence>
<name>A0AAE0IWC5_9PEZI</name>
<reference evidence="2" key="2">
    <citation type="submission" date="2023-06" db="EMBL/GenBank/DDBJ databases">
        <authorList>
            <consortium name="Lawrence Berkeley National Laboratory"/>
            <person name="Haridas S."/>
            <person name="Hensen N."/>
            <person name="Bonometti L."/>
            <person name="Westerberg I."/>
            <person name="Brannstrom I.O."/>
            <person name="Guillou S."/>
            <person name="Cros-Aarteil S."/>
            <person name="Calhoun S."/>
            <person name="Kuo A."/>
            <person name="Mondo S."/>
            <person name="Pangilinan J."/>
            <person name="Riley R."/>
            <person name="Labutti K."/>
            <person name="Andreopoulos B."/>
            <person name="Lipzen A."/>
            <person name="Chen C."/>
            <person name="Yanf M."/>
            <person name="Daum C."/>
            <person name="Ng V."/>
            <person name="Clum A."/>
            <person name="Steindorff A."/>
            <person name="Ohm R."/>
            <person name="Martin F."/>
            <person name="Silar P."/>
            <person name="Natvig D."/>
            <person name="Lalanne C."/>
            <person name="Gautier V."/>
            <person name="Ament-Velasquez S.L."/>
            <person name="Kruys A."/>
            <person name="Hutchinson M.I."/>
            <person name="Powell A.J."/>
            <person name="Barry K."/>
            <person name="Miller A.N."/>
            <person name="Grigoriev I.V."/>
            <person name="Debuchy R."/>
            <person name="Gladieux P."/>
            <person name="Thoren M.H."/>
            <person name="Johannesson H."/>
        </authorList>
    </citation>
    <scope>NUCLEOTIDE SEQUENCE</scope>
    <source>
        <strain evidence="2">SMH4131-1</strain>
    </source>
</reference>
<evidence type="ECO:0000313" key="3">
    <source>
        <dbReference type="Proteomes" id="UP001286456"/>
    </source>
</evidence>
<comment type="caution">
    <text evidence="2">The sequence shown here is derived from an EMBL/GenBank/DDBJ whole genome shotgun (WGS) entry which is preliminary data.</text>
</comment>
<dbReference type="Proteomes" id="UP001286456">
    <property type="component" value="Unassembled WGS sequence"/>
</dbReference>
<proteinExistence type="predicted"/>
<reference evidence="2" key="1">
    <citation type="journal article" date="2023" name="Mol. Phylogenet. Evol.">
        <title>Genome-scale phylogeny and comparative genomics of the fungal order Sordariales.</title>
        <authorList>
            <person name="Hensen N."/>
            <person name="Bonometti L."/>
            <person name="Westerberg I."/>
            <person name="Brannstrom I.O."/>
            <person name="Guillou S."/>
            <person name="Cros-Aarteil S."/>
            <person name="Calhoun S."/>
            <person name="Haridas S."/>
            <person name="Kuo A."/>
            <person name="Mondo S."/>
            <person name="Pangilinan J."/>
            <person name="Riley R."/>
            <person name="LaButti K."/>
            <person name="Andreopoulos B."/>
            <person name="Lipzen A."/>
            <person name="Chen C."/>
            <person name="Yan M."/>
            <person name="Daum C."/>
            <person name="Ng V."/>
            <person name="Clum A."/>
            <person name="Steindorff A."/>
            <person name="Ohm R.A."/>
            <person name="Martin F."/>
            <person name="Silar P."/>
            <person name="Natvig D.O."/>
            <person name="Lalanne C."/>
            <person name="Gautier V."/>
            <person name="Ament-Velasquez S.L."/>
            <person name="Kruys A."/>
            <person name="Hutchinson M.I."/>
            <person name="Powell A.J."/>
            <person name="Barry K."/>
            <person name="Miller A.N."/>
            <person name="Grigoriev I.V."/>
            <person name="Debuchy R."/>
            <person name="Gladieux P."/>
            <person name="Hiltunen Thoren M."/>
            <person name="Johannesson H."/>
        </authorList>
    </citation>
    <scope>NUCLEOTIDE SEQUENCE</scope>
    <source>
        <strain evidence="2">SMH4131-1</strain>
    </source>
</reference>
<sequence>MLSAFSIYAILALRAPCRFAECICRESAKSGSGLGDVHRGQVGSMSCFDVALKLRLACISLKAKSRASFSVAVSFSVRCSTVYPTSSSRRLHMCPRDGRRWTR</sequence>
<feature type="signal peptide" evidence="1">
    <location>
        <begin position="1"/>
        <end position="20"/>
    </location>
</feature>
<accession>A0AAE0IWC5</accession>
<gene>
    <name evidence="2" type="ORF">B0T19DRAFT_97250</name>
</gene>
<dbReference type="AlphaFoldDB" id="A0AAE0IWC5"/>
<keyword evidence="3" id="KW-1185">Reference proteome</keyword>
<feature type="chain" id="PRO_5041995511" description="Secreted protein" evidence="1">
    <location>
        <begin position="21"/>
        <end position="103"/>
    </location>
</feature>